<dbReference type="EMBL" id="KV417664">
    <property type="protein sequence ID" value="KZP11386.1"/>
    <property type="molecule type" value="Genomic_DNA"/>
</dbReference>
<sequence length="111" mass="12368">MGRGSEKKRTEWLVAADHHHPHYVDVVPVERGVEPLVGTALKSRHLPPTTTPTRQTHIWYAPFTPSVHLLVDEAADERAEDGPGEGGEGVRVGSVKASIDIRHVQIRERRE</sequence>
<evidence type="ECO:0000313" key="2">
    <source>
        <dbReference type="Proteomes" id="UP000076532"/>
    </source>
</evidence>
<proteinExistence type="predicted"/>
<accession>A0A166A9N5</accession>
<dbReference type="AlphaFoldDB" id="A0A166A9N5"/>
<evidence type="ECO:0000313" key="1">
    <source>
        <dbReference type="EMBL" id="KZP11386.1"/>
    </source>
</evidence>
<protein>
    <submittedName>
        <fullName evidence="1">Uncharacterized protein</fullName>
    </submittedName>
</protein>
<feature type="non-terminal residue" evidence="1">
    <location>
        <position position="111"/>
    </location>
</feature>
<organism evidence="1 2">
    <name type="scientific">Athelia psychrophila</name>
    <dbReference type="NCBI Taxonomy" id="1759441"/>
    <lineage>
        <taxon>Eukaryota</taxon>
        <taxon>Fungi</taxon>
        <taxon>Dikarya</taxon>
        <taxon>Basidiomycota</taxon>
        <taxon>Agaricomycotina</taxon>
        <taxon>Agaricomycetes</taxon>
        <taxon>Agaricomycetidae</taxon>
        <taxon>Atheliales</taxon>
        <taxon>Atheliaceae</taxon>
        <taxon>Athelia</taxon>
    </lineage>
</organism>
<reference evidence="1 2" key="1">
    <citation type="journal article" date="2016" name="Mol. Biol. Evol.">
        <title>Comparative Genomics of Early-Diverging Mushroom-Forming Fungi Provides Insights into the Origins of Lignocellulose Decay Capabilities.</title>
        <authorList>
            <person name="Nagy L.G."/>
            <person name="Riley R."/>
            <person name="Tritt A."/>
            <person name="Adam C."/>
            <person name="Daum C."/>
            <person name="Floudas D."/>
            <person name="Sun H."/>
            <person name="Yadav J.S."/>
            <person name="Pangilinan J."/>
            <person name="Larsson K.H."/>
            <person name="Matsuura K."/>
            <person name="Barry K."/>
            <person name="Labutti K."/>
            <person name="Kuo R."/>
            <person name="Ohm R.A."/>
            <person name="Bhattacharya S.S."/>
            <person name="Shirouzu T."/>
            <person name="Yoshinaga Y."/>
            <person name="Martin F.M."/>
            <person name="Grigoriev I.V."/>
            <person name="Hibbett D.S."/>
        </authorList>
    </citation>
    <scope>NUCLEOTIDE SEQUENCE [LARGE SCALE GENOMIC DNA]</scope>
    <source>
        <strain evidence="1 2">CBS 109695</strain>
    </source>
</reference>
<gene>
    <name evidence="1" type="ORF">FIBSPDRAFT_871659</name>
</gene>
<dbReference type="Proteomes" id="UP000076532">
    <property type="component" value="Unassembled WGS sequence"/>
</dbReference>
<keyword evidence="2" id="KW-1185">Reference proteome</keyword>
<name>A0A166A9N5_9AGAM</name>